<dbReference type="InterPro" id="IPR001245">
    <property type="entry name" value="Ser-Thr/Tyr_kinase_cat_dom"/>
</dbReference>
<proteinExistence type="predicted"/>
<dbReference type="GO" id="GO:0016020">
    <property type="term" value="C:membrane"/>
    <property type="evidence" value="ECO:0007669"/>
    <property type="project" value="TreeGrafter"/>
</dbReference>
<evidence type="ECO:0000313" key="4">
    <source>
        <dbReference type="Proteomes" id="UP001237642"/>
    </source>
</evidence>
<dbReference type="InterPro" id="IPR011009">
    <property type="entry name" value="Kinase-like_dom_sf"/>
</dbReference>
<accession>A0AAD8GWZ3</accession>
<evidence type="ECO:0000313" key="3">
    <source>
        <dbReference type="EMBL" id="KAK1355737.1"/>
    </source>
</evidence>
<dbReference type="GO" id="GO:0005524">
    <property type="term" value="F:ATP binding"/>
    <property type="evidence" value="ECO:0007669"/>
    <property type="project" value="InterPro"/>
</dbReference>
<dbReference type="InterPro" id="IPR051564">
    <property type="entry name" value="LRR_receptor-like_kinase"/>
</dbReference>
<dbReference type="PANTHER" id="PTHR48055:SF55">
    <property type="entry name" value="PROTEIN KINASE DOMAIN-CONTAINING PROTEIN"/>
    <property type="match status" value="1"/>
</dbReference>
<reference evidence="3" key="1">
    <citation type="submission" date="2023-02" db="EMBL/GenBank/DDBJ databases">
        <title>Genome of toxic invasive species Heracleum sosnowskyi carries increased number of genes despite the absence of recent whole-genome duplications.</title>
        <authorList>
            <person name="Schelkunov M."/>
            <person name="Shtratnikova V."/>
            <person name="Makarenko M."/>
            <person name="Klepikova A."/>
            <person name="Omelchenko D."/>
            <person name="Novikova G."/>
            <person name="Obukhova E."/>
            <person name="Bogdanov V."/>
            <person name="Penin A."/>
            <person name="Logacheva M."/>
        </authorList>
    </citation>
    <scope>NUCLEOTIDE SEQUENCE</scope>
    <source>
        <strain evidence="3">Hsosn_3</strain>
        <tissue evidence="3">Leaf</tissue>
    </source>
</reference>
<dbReference type="SUPFAM" id="SSF56112">
    <property type="entry name" value="Protein kinase-like (PK-like)"/>
    <property type="match status" value="1"/>
</dbReference>
<dbReference type="AlphaFoldDB" id="A0AAD8GWZ3"/>
<dbReference type="Pfam" id="PF07714">
    <property type="entry name" value="PK_Tyr_Ser-Thr"/>
    <property type="match status" value="1"/>
</dbReference>
<feature type="domain" description="Protein kinase" evidence="2">
    <location>
        <begin position="1"/>
        <end position="168"/>
    </location>
</feature>
<evidence type="ECO:0000259" key="2">
    <source>
        <dbReference type="PROSITE" id="PS50011"/>
    </source>
</evidence>
<keyword evidence="3" id="KW-0418">Kinase</keyword>
<feature type="region of interest" description="Disordered" evidence="1">
    <location>
        <begin position="184"/>
        <end position="204"/>
    </location>
</feature>
<dbReference type="GO" id="GO:0004672">
    <property type="term" value="F:protein kinase activity"/>
    <property type="evidence" value="ECO:0007669"/>
    <property type="project" value="InterPro"/>
</dbReference>
<dbReference type="PANTHER" id="PTHR48055">
    <property type="entry name" value="LEUCINE-RICH REPEAT RECEPTOR PROTEIN KINASE EMS1"/>
    <property type="match status" value="1"/>
</dbReference>
<name>A0AAD8GWZ3_9APIA</name>
<keyword evidence="3" id="KW-0808">Transferase</keyword>
<dbReference type="EMBL" id="JAUIZM010000011">
    <property type="protein sequence ID" value="KAK1355737.1"/>
    <property type="molecule type" value="Genomic_DNA"/>
</dbReference>
<gene>
    <name evidence="3" type="ORF">POM88_048993</name>
</gene>
<organism evidence="3 4">
    <name type="scientific">Heracleum sosnowskyi</name>
    <dbReference type="NCBI Taxonomy" id="360622"/>
    <lineage>
        <taxon>Eukaryota</taxon>
        <taxon>Viridiplantae</taxon>
        <taxon>Streptophyta</taxon>
        <taxon>Embryophyta</taxon>
        <taxon>Tracheophyta</taxon>
        <taxon>Spermatophyta</taxon>
        <taxon>Magnoliopsida</taxon>
        <taxon>eudicotyledons</taxon>
        <taxon>Gunneridae</taxon>
        <taxon>Pentapetalae</taxon>
        <taxon>asterids</taxon>
        <taxon>campanulids</taxon>
        <taxon>Apiales</taxon>
        <taxon>Apiaceae</taxon>
        <taxon>Apioideae</taxon>
        <taxon>apioid superclade</taxon>
        <taxon>Tordylieae</taxon>
        <taxon>Tordyliinae</taxon>
        <taxon>Heracleum</taxon>
    </lineage>
</organism>
<dbReference type="PROSITE" id="PS50011">
    <property type="entry name" value="PROTEIN_KINASE_DOM"/>
    <property type="match status" value="1"/>
</dbReference>
<protein>
    <submittedName>
        <fullName evidence="3">Leucine-rich repeat receptor protein kinase ems1</fullName>
    </submittedName>
</protein>
<keyword evidence="3" id="KW-0675">Receptor</keyword>
<comment type="caution">
    <text evidence="3">The sequence shown here is derived from an EMBL/GenBank/DDBJ whole genome shotgun (WGS) entry which is preliminary data.</text>
</comment>
<dbReference type="InterPro" id="IPR000719">
    <property type="entry name" value="Prot_kinase_dom"/>
</dbReference>
<keyword evidence="4" id="KW-1185">Reference proteome</keyword>
<dbReference type="Proteomes" id="UP001237642">
    <property type="component" value="Unassembled WGS sequence"/>
</dbReference>
<evidence type="ECO:0000256" key="1">
    <source>
        <dbReference type="SAM" id="MobiDB-lite"/>
    </source>
</evidence>
<sequence length="204" mass="22199">MTAHVGDFGLAKFIPGSNSKSHSNQSSSVGLRGTIGYAPPEYGMGSKVSPYGDVYAYGIFLLEMFTGKRPTDNLFVDGLDLHKFVKNGLPDQITNIIDSILLSGVEVENENDDEEETIAMNNMGMEQLKVDQMQECLISILRIGVACSVESPGERMDIGDVIKELQLIKDILRASGMSYSSVSQSTKFEGSSSRSATSNWKNVL</sequence>
<reference evidence="3" key="2">
    <citation type="submission" date="2023-05" db="EMBL/GenBank/DDBJ databases">
        <authorList>
            <person name="Schelkunov M.I."/>
        </authorList>
    </citation>
    <scope>NUCLEOTIDE SEQUENCE</scope>
    <source>
        <strain evidence="3">Hsosn_3</strain>
        <tissue evidence="3">Leaf</tissue>
    </source>
</reference>
<dbReference type="Gene3D" id="1.10.510.10">
    <property type="entry name" value="Transferase(Phosphotransferase) domain 1"/>
    <property type="match status" value="1"/>
</dbReference>